<comment type="caution">
    <text evidence="2">The sequence shown here is derived from an EMBL/GenBank/DDBJ whole genome shotgun (WGS) entry which is preliminary data.</text>
</comment>
<keyword evidence="3" id="KW-1185">Reference proteome</keyword>
<proteinExistence type="predicted"/>
<evidence type="ECO:0000313" key="3">
    <source>
        <dbReference type="Proteomes" id="UP001341840"/>
    </source>
</evidence>
<dbReference type="Proteomes" id="UP001341840">
    <property type="component" value="Unassembled WGS sequence"/>
</dbReference>
<protein>
    <submittedName>
        <fullName evidence="2">Uncharacterized protein</fullName>
    </submittedName>
</protein>
<sequence length="119" mass="13433">MVHFSMEILEQQRHTRGVEIGGENEAELDELATGDGDATNNGFKDRRAGEGYELVKMVVAQRPPPEPLNLNSHSVVEEEYWTSTLELENHARQQHHHPTTTAISRENERHTLLGYGDCA</sequence>
<accession>A0ABU6ZSC5</accession>
<organism evidence="2 3">
    <name type="scientific">Stylosanthes scabra</name>
    <dbReference type="NCBI Taxonomy" id="79078"/>
    <lineage>
        <taxon>Eukaryota</taxon>
        <taxon>Viridiplantae</taxon>
        <taxon>Streptophyta</taxon>
        <taxon>Embryophyta</taxon>
        <taxon>Tracheophyta</taxon>
        <taxon>Spermatophyta</taxon>
        <taxon>Magnoliopsida</taxon>
        <taxon>eudicotyledons</taxon>
        <taxon>Gunneridae</taxon>
        <taxon>Pentapetalae</taxon>
        <taxon>rosids</taxon>
        <taxon>fabids</taxon>
        <taxon>Fabales</taxon>
        <taxon>Fabaceae</taxon>
        <taxon>Papilionoideae</taxon>
        <taxon>50 kb inversion clade</taxon>
        <taxon>dalbergioids sensu lato</taxon>
        <taxon>Dalbergieae</taxon>
        <taxon>Pterocarpus clade</taxon>
        <taxon>Stylosanthes</taxon>
    </lineage>
</organism>
<dbReference type="EMBL" id="JASCZI010273455">
    <property type="protein sequence ID" value="MED6224866.1"/>
    <property type="molecule type" value="Genomic_DNA"/>
</dbReference>
<feature type="region of interest" description="Disordered" evidence="1">
    <location>
        <begin position="91"/>
        <end position="119"/>
    </location>
</feature>
<gene>
    <name evidence="2" type="ORF">PIB30_088297</name>
</gene>
<name>A0ABU6ZSC5_9FABA</name>
<reference evidence="2 3" key="1">
    <citation type="journal article" date="2023" name="Plants (Basel)">
        <title>Bridging the Gap: Combining Genomics and Transcriptomics Approaches to Understand Stylosanthes scabra, an Orphan Legume from the Brazilian Caatinga.</title>
        <authorList>
            <person name="Ferreira-Neto J.R.C."/>
            <person name="da Silva M.D."/>
            <person name="Binneck E."/>
            <person name="de Melo N.F."/>
            <person name="da Silva R.H."/>
            <person name="de Melo A.L.T.M."/>
            <person name="Pandolfi V."/>
            <person name="Bustamante F.O."/>
            <person name="Brasileiro-Vidal A.C."/>
            <person name="Benko-Iseppon A.M."/>
        </authorList>
    </citation>
    <scope>NUCLEOTIDE SEQUENCE [LARGE SCALE GENOMIC DNA]</scope>
    <source>
        <tissue evidence="2">Leaves</tissue>
    </source>
</reference>
<evidence type="ECO:0000256" key="1">
    <source>
        <dbReference type="SAM" id="MobiDB-lite"/>
    </source>
</evidence>
<evidence type="ECO:0000313" key="2">
    <source>
        <dbReference type="EMBL" id="MED6224866.1"/>
    </source>
</evidence>